<dbReference type="Gene3D" id="1.10.287.1490">
    <property type="match status" value="1"/>
</dbReference>
<dbReference type="SUPFAM" id="SSF52540">
    <property type="entry name" value="P-loop containing nucleoside triphosphate hydrolases"/>
    <property type="match status" value="1"/>
</dbReference>
<evidence type="ECO:0000256" key="3">
    <source>
        <dbReference type="SAM" id="Coils"/>
    </source>
</evidence>
<dbReference type="OrthoDB" id="9804504at2"/>
<dbReference type="GO" id="GO:0008146">
    <property type="term" value="F:sulfotransferase activity"/>
    <property type="evidence" value="ECO:0007669"/>
    <property type="project" value="InterPro"/>
</dbReference>
<feature type="domain" description="Sulfotransferase" evidence="4">
    <location>
        <begin position="3"/>
        <end position="219"/>
    </location>
</feature>
<feature type="coiled-coil region" evidence="3">
    <location>
        <begin position="291"/>
        <end position="381"/>
    </location>
</feature>
<dbReference type="Gene3D" id="3.40.50.300">
    <property type="entry name" value="P-loop containing nucleotide triphosphate hydrolases"/>
    <property type="match status" value="1"/>
</dbReference>
<dbReference type="InterPro" id="IPR027417">
    <property type="entry name" value="P-loop_NTPase"/>
</dbReference>
<evidence type="ECO:0000256" key="2">
    <source>
        <dbReference type="ARBA" id="ARBA00022679"/>
    </source>
</evidence>
<dbReference type="SUPFAM" id="SSF57997">
    <property type="entry name" value="Tropomyosin"/>
    <property type="match status" value="1"/>
</dbReference>
<evidence type="ECO:0000259" key="4">
    <source>
        <dbReference type="Pfam" id="PF00685"/>
    </source>
</evidence>
<dbReference type="Pfam" id="PF00685">
    <property type="entry name" value="Sulfotransfer_1"/>
    <property type="match status" value="1"/>
</dbReference>
<dbReference type="AlphaFoldDB" id="A0A5C4JTC3"/>
<keyword evidence="3" id="KW-0175">Coiled coil</keyword>
<accession>A0A5C4JTC3</accession>
<dbReference type="InterPro" id="IPR000863">
    <property type="entry name" value="Sulfotransferase_dom"/>
</dbReference>
<reference evidence="5 6" key="2">
    <citation type="submission" date="2019-06" db="EMBL/GenBank/DDBJ databases">
        <title>Martelella lutilitoris sp. nov., isolated from a tidal mudflat.</title>
        <authorList>
            <person name="Kim Y.-J."/>
        </authorList>
    </citation>
    <scope>NUCLEOTIDE SEQUENCE [LARGE SCALE GENOMIC DNA]</scope>
    <source>
        <strain evidence="5 6">GH2-6</strain>
    </source>
</reference>
<dbReference type="Proteomes" id="UP000307874">
    <property type="component" value="Unassembled WGS sequence"/>
</dbReference>
<reference evidence="5 6" key="1">
    <citation type="submission" date="2019-05" db="EMBL/GenBank/DDBJ databases">
        <authorList>
            <person name="Lee S.D."/>
        </authorList>
    </citation>
    <scope>NUCLEOTIDE SEQUENCE [LARGE SCALE GENOMIC DNA]</scope>
    <source>
        <strain evidence="5 6">GH2-6</strain>
    </source>
</reference>
<proteinExistence type="inferred from homology"/>
<comment type="caution">
    <text evidence="5">The sequence shown here is derived from an EMBL/GenBank/DDBJ whole genome shotgun (WGS) entry which is preliminary data.</text>
</comment>
<protein>
    <recommendedName>
        <fullName evidence="4">Sulfotransferase domain-containing protein</fullName>
    </recommendedName>
</protein>
<comment type="similarity">
    <text evidence="1">Belongs to the sulfotransferase 1 family.</text>
</comment>
<dbReference type="RefSeq" id="WP_138748169.1">
    <property type="nucleotide sequence ID" value="NZ_VCLB01000004.1"/>
</dbReference>
<name>A0A5C4JTC3_9HYPH</name>
<keyword evidence="6" id="KW-1185">Reference proteome</keyword>
<gene>
    <name evidence="5" type="ORF">FF124_09100</name>
</gene>
<keyword evidence="2" id="KW-0808">Transferase</keyword>
<dbReference type="PANTHER" id="PTHR11783">
    <property type="entry name" value="SULFOTRANSFERASE SULT"/>
    <property type="match status" value="1"/>
</dbReference>
<dbReference type="EMBL" id="VCLB01000004">
    <property type="protein sequence ID" value="TNB48470.1"/>
    <property type="molecule type" value="Genomic_DNA"/>
</dbReference>
<organism evidence="5 6">
    <name type="scientific">Martelella lutilitoris</name>
    <dbReference type="NCBI Taxonomy" id="2583532"/>
    <lineage>
        <taxon>Bacteria</taxon>
        <taxon>Pseudomonadati</taxon>
        <taxon>Pseudomonadota</taxon>
        <taxon>Alphaproteobacteria</taxon>
        <taxon>Hyphomicrobiales</taxon>
        <taxon>Aurantimonadaceae</taxon>
        <taxon>Martelella</taxon>
    </lineage>
</organism>
<evidence type="ECO:0000313" key="5">
    <source>
        <dbReference type="EMBL" id="TNB48470.1"/>
    </source>
</evidence>
<evidence type="ECO:0000313" key="6">
    <source>
        <dbReference type="Proteomes" id="UP000307874"/>
    </source>
</evidence>
<evidence type="ECO:0000256" key="1">
    <source>
        <dbReference type="ARBA" id="ARBA00005771"/>
    </source>
</evidence>
<sequence>MIIWLVSYPRSGNTLTRSVFRHYFNLRSLSIHGDQGDIGNNDELGELVGHQEGSRETINIESLRSDSEINLIKTHDCPNQDMKPEDIFIHILRDGRDSIVSYFHYLRDIVAKNEAQLADISLQDVISGQVPFGSWGNHTMMWQEFQAPKLFRFRFEEFRNDVPEFAATLAGIIGIKASTEPFPQIEMFQRAAPNFVRSGKIGGWREEFSEPDRVLFDMFNGFAMREAGYGGAELDEHEREAYSSFCRTMRSMEEETARSVAESRNLRTESDSLHETIFKLKSDLQKSDGRIRELGGKVDEKSLQIRSLESELSGRSRRIVAMDEELQEKTALIRENERRLDVMARELKAGADQIRSMEAELQERERQIRSLDEELRTANEKISFLEPKLKKYFRYLNRFKSAFGVRPHRLPWEK</sequence>